<feature type="region of interest" description="Disordered" evidence="1">
    <location>
        <begin position="82"/>
        <end position="119"/>
    </location>
</feature>
<evidence type="ECO:0000313" key="2">
    <source>
        <dbReference type="EMBL" id="CAG9575739.1"/>
    </source>
</evidence>
<gene>
    <name evidence="2" type="ORF">DCHRY22_LOCUS11583</name>
</gene>
<dbReference type="EMBL" id="CAKASE010000074">
    <property type="protein sequence ID" value="CAG9575739.1"/>
    <property type="molecule type" value="Genomic_DNA"/>
</dbReference>
<comment type="caution">
    <text evidence="2">The sequence shown here is derived from an EMBL/GenBank/DDBJ whole genome shotgun (WGS) entry which is preliminary data.</text>
</comment>
<organism evidence="2 3">
    <name type="scientific">Danaus chrysippus</name>
    <name type="common">African queen</name>
    <dbReference type="NCBI Taxonomy" id="151541"/>
    <lineage>
        <taxon>Eukaryota</taxon>
        <taxon>Metazoa</taxon>
        <taxon>Ecdysozoa</taxon>
        <taxon>Arthropoda</taxon>
        <taxon>Hexapoda</taxon>
        <taxon>Insecta</taxon>
        <taxon>Pterygota</taxon>
        <taxon>Neoptera</taxon>
        <taxon>Endopterygota</taxon>
        <taxon>Lepidoptera</taxon>
        <taxon>Glossata</taxon>
        <taxon>Ditrysia</taxon>
        <taxon>Papilionoidea</taxon>
        <taxon>Nymphalidae</taxon>
        <taxon>Danainae</taxon>
        <taxon>Danaini</taxon>
        <taxon>Danaina</taxon>
        <taxon>Danaus</taxon>
        <taxon>Anosia</taxon>
    </lineage>
</organism>
<reference evidence="2" key="1">
    <citation type="submission" date="2021-09" db="EMBL/GenBank/DDBJ databases">
        <authorList>
            <person name="Martin H S."/>
        </authorList>
    </citation>
    <scope>NUCLEOTIDE SEQUENCE</scope>
</reference>
<protein>
    <submittedName>
        <fullName evidence="2">(African queen) hypothetical protein</fullName>
    </submittedName>
</protein>
<feature type="compositionally biased region" description="Polar residues" evidence="1">
    <location>
        <begin position="108"/>
        <end position="119"/>
    </location>
</feature>
<accession>A0A8J2QY61</accession>
<proteinExistence type="predicted"/>
<dbReference type="AlphaFoldDB" id="A0A8J2QY61"/>
<dbReference type="Proteomes" id="UP000789524">
    <property type="component" value="Unassembled WGS sequence"/>
</dbReference>
<feature type="compositionally biased region" description="Basic and acidic residues" evidence="1">
    <location>
        <begin position="82"/>
        <end position="99"/>
    </location>
</feature>
<name>A0A8J2QY61_9NEOP</name>
<evidence type="ECO:0000313" key="3">
    <source>
        <dbReference type="Proteomes" id="UP000789524"/>
    </source>
</evidence>
<sequence length="119" mass="13749">MLICRRHFNIELRNRGCSLQKLIVYYVGYVVKKRYLYSCRELGFIFVRDTAEHTISACPHWTRQRAALRAAIGLDCGRHLRRGGDGCEGGRRARQREGGARNLKTKTEATTYGHQHPWS</sequence>
<dbReference type="OrthoDB" id="7480128at2759"/>
<evidence type="ECO:0000256" key="1">
    <source>
        <dbReference type="SAM" id="MobiDB-lite"/>
    </source>
</evidence>
<keyword evidence="3" id="KW-1185">Reference proteome</keyword>